<reference evidence="2 3" key="1">
    <citation type="submission" date="2016-07" db="EMBL/GenBank/DDBJ databases">
        <title>Genomic analysis of zinc-resistant bacterium Mucilaginibacter pedocola TBZ30.</title>
        <authorList>
            <person name="Huang J."/>
            <person name="Tang J."/>
        </authorList>
    </citation>
    <scope>NUCLEOTIDE SEQUENCE [LARGE SCALE GENOMIC DNA]</scope>
    <source>
        <strain evidence="2 3">TBZ30</strain>
    </source>
</reference>
<accession>A0A1S9PL95</accession>
<evidence type="ECO:0000313" key="2">
    <source>
        <dbReference type="EMBL" id="OOQ61717.1"/>
    </source>
</evidence>
<dbReference type="Pfam" id="PF13566">
    <property type="entry name" value="DUF4130"/>
    <property type="match status" value="1"/>
</dbReference>
<evidence type="ECO:0000259" key="1">
    <source>
        <dbReference type="Pfam" id="PF13566"/>
    </source>
</evidence>
<name>A0A1S9PL95_9SPHI</name>
<dbReference type="Proteomes" id="UP000189739">
    <property type="component" value="Unassembled WGS sequence"/>
</dbReference>
<comment type="caution">
    <text evidence="2">The sequence shown here is derived from an EMBL/GenBank/DDBJ whole genome shotgun (WGS) entry which is preliminary data.</text>
</comment>
<gene>
    <name evidence="2" type="ORF">BC343_01190</name>
</gene>
<protein>
    <submittedName>
        <fullName evidence="2">DNA metabolism protein</fullName>
    </submittedName>
</protein>
<keyword evidence="3" id="KW-1185">Reference proteome</keyword>
<sequence length="254" mass="29873">MALTTLIYDGTFEGLLTAVFEVYAHRLQQVKLHVGELQNAAMFEQVMHVVTDETRGGRVLKGLKERLSPMGVQRLYVAHLAGIAGEDANLLGYMRYAFDSEMNIEEDYGNRYVLRVSELVRMMRREKHRMEAFVRFQQLSDGTFYAAIEPDFNVLPLLNRHFKSRYADQKWMIYDIKRKYGLYYDLHDTQFIEMDFAETGKPGVAVAAYSEDEAVYQHLWKNYFNSVNIASRKNTRLHVRHIPKRYWKHLTEKI</sequence>
<proteinExistence type="predicted"/>
<dbReference type="STRING" id="1792845.BC343_01190"/>
<dbReference type="InterPro" id="IPR025404">
    <property type="entry name" value="DUF4130"/>
</dbReference>
<dbReference type="NCBIfam" id="TIGR03915">
    <property type="entry name" value="SAM_7_link_chp"/>
    <property type="match status" value="1"/>
</dbReference>
<dbReference type="InterPro" id="IPR023875">
    <property type="entry name" value="DNA_repair_put"/>
</dbReference>
<evidence type="ECO:0000313" key="3">
    <source>
        <dbReference type="Proteomes" id="UP000189739"/>
    </source>
</evidence>
<dbReference type="RefSeq" id="WP_078345893.1">
    <property type="nucleotide sequence ID" value="NZ_MBTF01000001.1"/>
</dbReference>
<feature type="domain" description="DUF4130" evidence="1">
    <location>
        <begin position="87"/>
        <end position="252"/>
    </location>
</feature>
<organism evidence="2 3">
    <name type="scientific">Mucilaginibacter pedocola</name>
    <dbReference type="NCBI Taxonomy" id="1792845"/>
    <lineage>
        <taxon>Bacteria</taxon>
        <taxon>Pseudomonadati</taxon>
        <taxon>Bacteroidota</taxon>
        <taxon>Sphingobacteriia</taxon>
        <taxon>Sphingobacteriales</taxon>
        <taxon>Sphingobacteriaceae</taxon>
        <taxon>Mucilaginibacter</taxon>
    </lineage>
</organism>
<dbReference type="AlphaFoldDB" id="A0A1S9PL95"/>
<dbReference type="OrthoDB" id="5290748at2"/>
<dbReference type="EMBL" id="MBTF01000001">
    <property type="protein sequence ID" value="OOQ61717.1"/>
    <property type="molecule type" value="Genomic_DNA"/>
</dbReference>